<accession>A0A7S0N805</accession>
<evidence type="ECO:0000256" key="3">
    <source>
        <dbReference type="SAM" id="Phobius"/>
    </source>
</evidence>
<reference evidence="4" key="1">
    <citation type="submission" date="2021-01" db="EMBL/GenBank/DDBJ databases">
        <authorList>
            <person name="Corre E."/>
            <person name="Pelletier E."/>
            <person name="Niang G."/>
            <person name="Scheremetjew M."/>
            <person name="Finn R."/>
            <person name="Kale V."/>
            <person name="Holt S."/>
            <person name="Cochrane G."/>
            <person name="Meng A."/>
            <person name="Brown T."/>
            <person name="Cohen L."/>
        </authorList>
    </citation>
    <scope>NUCLEOTIDE SEQUENCE</scope>
    <source>
        <strain evidence="4">CCMP722</strain>
    </source>
</reference>
<keyword evidence="1" id="KW-0175">Coiled coil</keyword>
<evidence type="ECO:0000256" key="1">
    <source>
        <dbReference type="SAM" id="Coils"/>
    </source>
</evidence>
<feature type="transmembrane region" description="Helical" evidence="3">
    <location>
        <begin position="21"/>
        <end position="38"/>
    </location>
</feature>
<dbReference type="EMBL" id="HBFA01014096">
    <property type="protein sequence ID" value="CAD8662803.1"/>
    <property type="molecule type" value="Transcribed_RNA"/>
</dbReference>
<dbReference type="AlphaFoldDB" id="A0A7S0N805"/>
<organism evidence="4">
    <name type="scientific">Pyramimonas obovata</name>
    <dbReference type="NCBI Taxonomy" id="1411642"/>
    <lineage>
        <taxon>Eukaryota</taxon>
        <taxon>Viridiplantae</taxon>
        <taxon>Chlorophyta</taxon>
        <taxon>Pyramimonadophyceae</taxon>
        <taxon>Pyramimonadales</taxon>
        <taxon>Pyramimonadaceae</taxon>
        <taxon>Pyramimonas</taxon>
        <taxon>Pyramimonas incertae sedis</taxon>
    </lineage>
</organism>
<feature type="region of interest" description="Disordered" evidence="2">
    <location>
        <begin position="85"/>
        <end position="108"/>
    </location>
</feature>
<evidence type="ECO:0000313" key="4">
    <source>
        <dbReference type="EMBL" id="CAD8662803.1"/>
    </source>
</evidence>
<gene>
    <name evidence="4" type="ORF">POBO1169_LOCUS7302</name>
</gene>
<feature type="coiled-coil region" evidence="1">
    <location>
        <begin position="168"/>
        <end position="196"/>
    </location>
</feature>
<evidence type="ECO:0000256" key="2">
    <source>
        <dbReference type="SAM" id="MobiDB-lite"/>
    </source>
</evidence>
<keyword evidence="3" id="KW-0472">Membrane</keyword>
<proteinExistence type="predicted"/>
<sequence length="265" mass="29709">MDGSVQVQRSRGWGIRAHWPLLLYFLCTLTQGAFFMFGRSPDGIPHPSHPHHALDKFTQNLQDSGLLQWLSEEADEDFDMTIEQPTRRKLLAQRPSKPTPKKNTPKNQAAVITSLQNALDRCNHEAGRSLPIKAKANMAALKAHHASFVDEQQNRAIENSKGWKNIRADQKHVRKEEALEEKQHAKRNEITDKKAEEREAAHIEALNDLQATIDYYRGVRNAGAPPSGLNSFRSSAGDVASLNNAVPSLQSRIDELNQDGGDRNK</sequence>
<keyword evidence="3" id="KW-0812">Transmembrane</keyword>
<protein>
    <submittedName>
        <fullName evidence="4">Uncharacterized protein</fullName>
    </submittedName>
</protein>
<keyword evidence="3" id="KW-1133">Transmembrane helix</keyword>
<name>A0A7S0N805_9CHLO</name>